<organism evidence="1 2">
    <name type="scientific">Rangifer tarandus platyrhynchus</name>
    <name type="common">Svalbard reindeer</name>
    <dbReference type="NCBI Taxonomy" id="3082113"/>
    <lineage>
        <taxon>Eukaryota</taxon>
        <taxon>Metazoa</taxon>
        <taxon>Chordata</taxon>
        <taxon>Craniata</taxon>
        <taxon>Vertebrata</taxon>
        <taxon>Euteleostomi</taxon>
        <taxon>Mammalia</taxon>
        <taxon>Eutheria</taxon>
        <taxon>Laurasiatheria</taxon>
        <taxon>Artiodactyla</taxon>
        <taxon>Ruminantia</taxon>
        <taxon>Pecora</taxon>
        <taxon>Cervidae</taxon>
        <taxon>Odocoileinae</taxon>
        <taxon>Rangifer</taxon>
    </lineage>
</organism>
<name>A0AC59YFR6_RANTA</name>
<dbReference type="EMBL" id="OX596098">
    <property type="protein sequence ID" value="CAM9639818.1"/>
    <property type="molecule type" value="Genomic_DNA"/>
</dbReference>
<accession>A0AC59YFR6</accession>
<reference evidence="1" key="1">
    <citation type="submission" date="2023-05" db="EMBL/GenBank/DDBJ databases">
        <authorList>
            <consortium name="ELIXIR-Norway"/>
        </authorList>
    </citation>
    <scope>NUCLEOTIDE SEQUENCE</scope>
</reference>
<proteinExistence type="predicted"/>
<evidence type="ECO:0000313" key="2">
    <source>
        <dbReference type="Proteomes" id="UP001162501"/>
    </source>
</evidence>
<gene>
    <name evidence="1" type="ORF">MRATA1EN22A_LOCUS5359</name>
</gene>
<evidence type="ECO:0000313" key="1">
    <source>
        <dbReference type="EMBL" id="CAM9639818.1"/>
    </source>
</evidence>
<dbReference type="Proteomes" id="UP001162501">
    <property type="component" value="Chromosome 14"/>
</dbReference>
<sequence length="110" mass="11626">MICVCVCVCVGLTDSDSVVKMCGLHFQTVAVFLCPLAMRVTILTFPTTLRLCHFMWGRVAGSWADSSRSPPPCPTTGCAPPSTIPAHSPPWCTSSWDLAAKPVGQTGGIS</sequence>
<reference evidence="1" key="2">
    <citation type="submission" date="2025-03" db="EMBL/GenBank/DDBJ databases">
        <authorList>
            <consortium name="ELIXIR-Norway"/>
            <consortium name="Elixir Norway"/>
        </authorList>
    </citation>
    <scope>NUCLEOTIDE SEQUENCE</scope>
</reference>
<protein>
    <submittedName>
        <fullName evidence="1">Uncharacterized protein</fullName>
    </submittedName>
</protein>